<proteinExistence type="predicted"/>
<comment type="caution">
    <text evidence="5">The sequence shown here is derived from an EMBL/GenBank/DDBJ whole genome shotgun (WGS) entry which is preliminary data.</text>
</comment>
<dbReference type="GO" id="GO:0051536">
    <property type="term" value="F:iron-sulfur cluster binding"/>
    <property type="evidence" value="ECO:0007669"/>
    <property type="project" value="UniProtKB-KW"/>
</dbReference>
<dbReference type="Proteomes" id="UP000461162">
    <property type="component" value="Unassembled WGS sequence"/>
</dbReference>
<evidence type="ECO:0000256" key="1">
    <source>
        <dbReference type="ARBA" id="ARBA00022723"/>
    </source>
</evidence>
<dbReference type="InterPro" id="IPR017900">
    <property type="entry name" value="4Fe4S_Fe_S_CS"/>
</dbReference>
<dbReference type="PROSITE" id="PS51379">
    <property type="entry name" value="4FE4S_FER_2"/>
    <property type="match status" value="2"/>
</dbReference>
<dbReference type="InterPro" id="IPR017896">
    <property type="entry name" value="4Fe4S_Fe-S-bd"/>
</dbReference>
<gene>
    <name evidence="5" type="ORF">GKC30_09535</name>
</gene>
<dbReference type="InterPro" id="IPR009051">
    <property type="entry name" value="Helical_ferredxn"/>
</dbReference>
<feature type="domain" description="4Fe-4S ferredoxin-type" evidence="4">
    <location>
        <begin position="248"/>
        <end position="277"/>
    </location>
</feature>
<keyword evidence="3" id="KW-0411">Iron-sulfur</keyword>
<dbReference type="GO" id="GO:0046872">
    <property type="term" value="F:metal ion binding"/>
    <property type="evidence" value="ECO:0007669"/>
    <property type="project" value="UniProtKB-KW"/>
</dbReference>
<evidence type="ECO:0000256" key="3">
    <source>
        <dbReference type="ARBA" id="ARBA00023014"/>
    </source>
</evidence>
<keyword evidence="1" id="KW-0479">Metal-binding</keyword>
<evidence type="ECO:0000313" key="6">
    <source>
        <dbReference type="Proteomes" id="UP000461162"/>
    </source>
</evidence>
<organism evidence="5 6">
    <name type="scientific">Pseudodesulfovibrio alkaliphilus</name>
    <dbReference type="NCBI Taxonomy" id="2661613"/>
    <lineage>
        <taxon>Bacteria</taxon>
        <taxon>Pseudomonadati</taxon>
        <taxon>Thermodesulfobacteriota</taxon>
        <taxon>Desulfovibrionia</taxon>
        <taxon>Desulfovibrionales</taxon>
        <taxon>Desulfovibrionaceae</taxon>
    </lineage>
</organism>
<dbReference type="AlphaFoldDB" id="A0A7K1KP51"/>
<keyword evidence="6" id="KW-1185">Reference proteome</keyword>
<dbReference type="Pfam" id="PF04432">
    <property type="entry name" value="FrhB_FdhB_C"/>
    <property type="match status" value="1"/>
</dbReference>
<dbReference type="PROSITE" id="PS00198">
    <property type="entry name" value="4FE4S_FER_1"/>
    <property type="match status" value="1"/>
</dbReference>
<keyword evidence="2" id="KW-0408">Iron</keyword>
<dbReference type="Gene3D" id="1.10.1060.10">
    <property type="entry name" value="Alpha-helical ferredoxin"/>
    <property type="match status" value="1"/>
</dbReference>
<protein>
    <submittedName>
        <fullName evidence="5">4Fe-4S ferredoxin</fullName>
    </submittedName>
</protein>
<evidence type="ECO:0000256" key="2">
    <source>
        <dbReference type="ARBA" id="ARBA00023004"/>
    </source>
</evidence>
<feature type="domain" description="4Fe-4S ferredoxin-type" evidence="4">
    <location>
        <begin position="194"/>
        <end position="215"/>
    </location>
</feature>
<dbReference type="SUPFAM" id="SSF46548">
    <property type="entry name" value="alpha-helical ferredoxin"/>
    <property type="match status" value="1"/>
</dbReference>
<dbReference type="EMBL" id="WODC01000005">
    <property type="protein sequence ID" value="MUM77875.1"/>
    <property type="molecule type" value="Genomic_DNA"/>
</dbReference>
<accession>A0A7K1KP51</accession>
<dbReference type="RefSeq" id="WP_155934452.1">
    <property type="nucleotide sequence ID" value="NZ_WODC01000005.1"/>
</dbReference>
<dbReference type="Pfam" id="PF13183">
    <property type="entry name" value="Fer4_8"/>
    <property type="match status" value="1"/>
</dbReference>
<reference evidence="5 6" key="1">
    <citation type="submission" date="2019-11" db="EMBL/GenBank/DDBJ databases">
        <title>Pseudodesulfovibrio alkaliphilus, sp. nov., an alkaliphilic sulfate-reducing bacteria from mud volcano of Taman peninsula, Russia.</title>
        <authorList>
            <person name="Frolova A."/>
            <person name="Merkel A.Y."/>
            <person name="Slobodkin A.I."/>
        </authorList>
    </citation>
    <scope>NUCLEOTIDE SEQUENCE [LARGE SCALE GENOMIC DNA]</scope>
    <source>
        <strain evidence="5 6">F-1</strain>
    </source>
</reference>
<sequence>MQHLEELKQQIRDRLPALDLVIGWEAGFDPLRATPLFMRQPDDVDRLIIGPQCVHNLATHLTGLKGRKIGIVVKGCDSRTIVELLQEKLINREDLVVFGVPCSGVVSVGKIGRKMGSLDYVEGVEFSADSVTVASEGVQNSFALEEVAADKCGRCQYNTPLLFDVLVGEPRPGDVVDDYADVATFEEQPLEARMNHWLEAMDRCVRCYACRNACPMCVCRDHCVAQSRDPHWMTQEDTVENKLLFQIIHTMHLAGRCTECGECERSCPMSIPLLLLRRKMNKEIDALFDYRAGTRIDATPPLLSFKVEEEKINERGW</sequence>
<evidence type="ECO:0000259" key="4">
    <source>
        <dbReference type="PROSITE" id="PS51379"/>
    </source>
</evidence>
<name>A0A7K1KP51_9BACT</name>
<evidence type="ECO:0000313" key="5">
    <source>
        <dbReference type="EMBL" id="MUM77875.1"/>
    </source>
</evidence>
<dbReference type="InterPro" id="IPR007525">
    <property type="entry name" value="FrhB_FdhB_C"/>
</dbReference>